<organism evidence="2 3">
    <name type="scientific">Dibothriocephalus latus</name>
    <name type="common">Fish tapeworm</name>
    <name type="synonym">Diphyllobothrium latum</name>
    <dbReference type="NCBI Taxonomy" id="60516"/>
    <lineage>
        <taxon>Eukaryota</taxon>
        <taxon>Metazoa</taxon>
        <taxon>Spiralia</taxon>
        <taxon>Lophotrochozoa</taxon>
        <taxon>Platyhelminthes</taxon>
        <taxon>Cestoda</taxon>
        <taxon>Eucestoda</taxon>
        <taxon>Diphyllobothriidea</taxon>
        <taxon>Diphyllobothriidae</taxon>
        <taxon>Dibothriocephalus</taxon>
    </lineage>
</organism>
<evidence type="ECO:0000313" key="3">
    <source>
        <dbReference type="Proteomes" id="UP000281553"/>
    </source>
</evidence>
<proteinExistence type="predicted"/>
<dbReference type="AlphaFoldDB" id="A0A3P7NU46"/>
<dbReference type="EMBL" id="UYRU01099874">
    <property type="protein sequence ID" value="VDN40903.1"/>
    <property type="molecule type" value="Genomic_DNA"/>
</dbReference>
<reference evidence="2 3" key="1">
    <citation type="submission" date="2018-11" db="EMBL/GenBank/DDBJ databases">
        <authorList>
            <consortium name="Pathogen Informatics"/>
        </authorList>
    </citation>
    <scope>NUCLEOTIDE SEQUENCE [LARGE SCALE GENOMIC DNA]</scope>
</reference>
<evidence type="ECO:0000313" key="2">
    <source>
        <dbReference type="EMBL" id="VDN40903.1"/>
    </source>
</evidence>
<keyword evidence="1" id="KW-0812">Transmembrane</keyword>
<protein>
    <submittedName>
        <fullName evidence="2">Uncharacterized protein</fullName>
    </submittedName>
</protein>
<name>A0A3P7NU46_DIBLA</name>
<accession>A0A3P7NU46</accession>
<keyword evidence="3" id="KW-1185">Reference proteome</keyword>
<feature type="non-terminal residue" evidence="2">
    <location>
        <position position="46"/>
    </location>
</feature>
<sequence>MAAVLTGGSIGCGVTEPGAGKEGLVVGGAEVAVVVVGSGAFVLLLR</sequence>
<evidence type="ECO:0000256" key="1">
    <source>
        <dbReference type="SAM" id="Phobius"/>
    </source>
</evidence>
<feature type="transmembrane region" description="Helical" evidence="1">
    <location>
        <begin position="24"/>
        <end position="45"/>
    </location>
</feature>
<dbReference type="Proteomes" id="UP000281553">
    <property type="component" value="Unassembled WGS sequence"/>
</dbReference>
<keyword evidence="1" id="KW-0472">Membrane</keyword>
<keyword evidence="1" id="KW-1133">Transmembrane helix</keyword>
<gene>
    <name evidence="2" type="ORF">DILT_LOCUS18375</name>
</gene>